<evidence type="ECO:0000313" key="3">
    <source>
        <dbReference type="Ensembl" id="ENSPNAP00000054253.1"/>
    </source>
</evidence>
<dbReference type="AlphaFoldDB" id="A0AAR2JQF1"/>
<feature type="compositionally biased region" description="Polar residues" evidence="1">
    <location>
        <begin position="482"/>
        <end position="493"/>
    </location>
</feature>
<feature type="region of interest" description="Disordered" evidence="1">
    <location>
        <begin position="478"/>
        <end position="511"/>
    </location>
</feature>
<evidence type="ECO:0000259" key="2">
    <source>
        <dbReference type="Pfam" id="PF14925"/>
    </source>
</evidence>
<reference evidence="3" key="2">
    <citation type="submission" date="2025-08" db="UniProtKB">
        <authorList>
            <consortium name="Ensembl"/>
        </authorList>
    </citation>
    <scope>IDENTIFICATION</scope>
</reference>
<evidence type="ECO:0000313" key="4">
    <source>
        <dbReference type="Proteomes" id="UP001501920"/>
    </source>
</evidence>
<feature type="compositionally biased region" description="Polar residues" evidence="1">
    <location>
        <begin position="319"/>
        <end position="330"/>
    </location>
</feature>
<organism evidence="3 4">
    <name type="scientific">Pygocentrus nattereri</name>
    <name type="common">Red-bellied piranha</name>
    <dbReference type="NCBI Taxonomy" id="42514"/>
    <lineage>
        <taxon>Eukaryota</taxon>
        <taxon>Metazoa</taxon>
        <taxon>Chordata</taxon>
        <taxon>Craniata</taxon>
        <taxon>Vertebrata</taxon>
        <taxon>Euteleostomi</taxon>
        <taxon>Actinopterygii</taxon>
        <taxon>Neopterygii</taxon>
        <taxon>Teleostei</taxon>
        <taxon>Ostariophysi</taxon>
        <taxon>Characiformes</taxon>
        <taxon>Characoidei</taxon>
        <taxon>Pygocentrus</taxon>
    </lineage>
</organism>
<feature type="compositionally biased region" description="Polar residues" evidence="1">
    <location>
        <begin position="543"/>
        <end position="567"/>
    </location>
</feature>
<dbReference type="Pfam" id="PF14925">
    <property type="entry name" value="HPHLAWLY"/>
    <property type="match status" value="1"/>
</dbReference>
<dbReference type="GO" id="GO:0030496">
    <property type="term" value="C:midbody"/>
    <property type="evidence" value="ECO:0007669"/>
    <property type="project" value="TreeGrafter"/>
</dbReference>
<feature type="region of interest" description="Disordered" evidence="1">
    <location>
        <begin position="293"/>
        <end position="330"/>
    </location>
</feature>
<dbReference type="Ensembl" id="ENSPNAT00000042525.1">
    <property type="protein sequence ID" value="ENSPNAP00000054253.1"/>
    <property type="gene ID" value="ENSPNAG00000030492.1"/>
</dbReference>
<dbReference type="GeneTree" id="ENSGT00390000008459"/>
<keyword evidence="4" id="KW-1185">Reference proteome</keyword>
<dbReference type="GO" id="GO:0005813">
    <property type="term" value="C:centrosome"/>
    <property type="evidence" value="ECO:0007669"/>
    <property type="project" value="TreeGrafter"/>
</dbReference>
<reference evidence="3 4" key="1">
    <citation type="submission" date="2020-10" db="EMBL/GenBank/DDBJ databases">
        <title>Pygocentrus nattereri (red-bellied piranha) genome, fPygNat1, primary haplotype.</title>
        <authorList>
            <person name="Myers G."/>
            <person name="Meyer A."/>
            <person name="Karagic N."/>
            <person name="Pippel M."/>
            <person name="Winkler S."/>
            <person name="Tracey A."/>
            <person name="Wood J."/>
            <person name="Formenti G."/>
            <person name="Howe K."/>
            <person name="Fedrigo O."/>
            <person name="Jarvis E.D."/>
        </authorList>
    </citation>
    <scope>NUCLEOTIDE SEQUENCE [LARGE SCALE GENOMIC DNA]</scope>
</reference>
<reference evidence="3" key="3">
    <citation type="submission" date="2025-09" db="UniProtKB">
        <authorList>
            <consortium name="Ensembl"/>
        </authorList>
    </citation>
    <scope>IDENTIFICATION</scope>
</reference>
<feature type="compositionally biased region" description="Basic and acidic residues" evidence="1">
    <location>
        <begin position="694"/>
        <end position="703"/>
    </location>
</feature>
<accession>A0AAR2JQF1</accession>
<dbReference type="GO" id="GO:0005881">
    <property type="term" value="C:cytoplasmic microtubule"/>
    <property type="evidence" value="ECO:0007669"/>
    <property type="project" value="TreeGrafter"/>
</dbReference>
<feature type="compositionally biased region" description="Basic and acidic residues" evidence="1">
    <location>
        <begin position="413"/>
        <end position="425"/>
    </location>
</feature>
<dbReference type="GO" id="GO:0097431">
    <property type="term" value="C:mitotic spindle pole"/>
    <property type="evidence" value="ECO:0007669"/>
    <property type="project" value="TreeGrafter"/>
</dbReference>
<protein>
    <recommendedName>
        <fullName evidence="2">Microtubule-associated protein 10 C-terminal domain-containing protein</fullName>
    </recommendedName>
</protein>
<dbReference type="Pfam" id="PF14924">
    <property type="entry name" value="MAP10_N"/>
    <property type="match status" value="1"/>
</dbReference>
<dbReference type="Proteomes" id="UP001501920">
    <property type="component" value="Chromosome 5"/>
</dbReference>
<dbReference type="GO" id="GO:0051256">
    <property type="term" value="P:mitotic spindle midzone assembly"/>
    <property type="evidence" value="ECO:0007669"/>
    <property type="project" value="TreeGrafter"/>
</dbReference>
<dbReference type="InterPro" id="IPR039302">
    <property type="entry name" value="MAP10"/>
</dbReference>
<dbReference type="GO" id="GO:0032467">
    <property type="term" value="P:positive regulation of cytokinesis"/>
    <property type="evidence" value="ECO:0007669"/>
    <property type="project" value="TreeGrafter"/>
</dbReference>
<dbReference type="GO" id="GO:0008017">
    <property type="term" value="F:microtubule binding"/>
    <property type="evidence" value="ECO:0007669"/>
    <property type="project" value="InterPro"/>
</dbReference>
<dbReference type="PANTHER" id="PTHR21831:SF2">
    <property type="entry name" value="MICROTUBULE-ASSOCIATED PROTEIN 10"/>
    <property type="match status" value="1"/>
</dbReference>
<proteinExistence type="predicted"/>
<feature type="domain" description="Microtubule-associated protein 10 C-terminal" evidence="2">
    <location>
        <begin position="705"/>
        <end position="745"/>
    </location>
</feature>
<dbReference type="GO" id="GO:1990023">
    <property type="term" value="C:mitotic spindle midzone"/>
    <property type="evidence" value="ECO:0007669"/>
    <property type="project" value="TreeGrafter"/>
</dbReference>
<sequence>KADAVSEGMTGTQTLFSFELFVEKFRCDAAGTVKADEVKPAVGVRLLDFPTLLIYRSDRHQSEPGGLTEPSGGSFCFNKGKSCLFKMSLDSLHSQLCNAPLFVMVLDVNSEIPKLLGSSLISLSDLTGSIKLAVEKHGIWTPAAHGDRFSSRILNLMGETIGTISLSCKIVSLGASVIPHISESEARVAPPKPNTTKCATVEGNVNSGTDEIQPPGADRRAGSKTLHVATQIEHLRQRDPASLDTEVKSDELCGTFCPPALFYSASQVNRQRIAGYRMDDLEEHLRMVDLQAEDTDDGSESSQMESAAQKPVRAKEDGSPTNLGQQQSQTVPSILTDAVRQLPLLSALLAELSHLSGQMQPPLSGYPVNFMSARESSHSSGKPQTESLKLAGPECRRGNHPGPASPLISPADGESHNERSRPERKLRYGLTHSFRLRLKQIKPGTTRHHGCVEELKMRKRVPKPKPVHSQMFNTYLDASDETLPNRSHSQTSPAPGKQMKPPAVKDVPDKADKEVQVCVPSAIGQNINHKAYDSVSNGEPHVIQTSPDFWSSIQSDGKPSSPTYSSFSHHDSPQPDDYQDDFTSLDPTDASPDPLSSPEPRRPPRTRLSSGNVSSDSFSQGNKPHPVPVKAETSPKRSLRATHSIRPHLQNFACSTSSDDSKSGFYRTSPQRNSESHGGSLKSPTVSSIFGTPVEERPQHPDDFMLESVSSTNSEEQRDELGSLSFKNKYRPISELVVNKLPGYTL</sequence>
<feature type="compositionally biased region" description="Polar residues" evidence="1">
    <location>
        <begin position="378"/>
        <end position="387"/>
    </location>
</feature>
<evidence type="ECO:0000256" key="1">
    <source>
        <dbReference type="SAM" id="MobiDB-lite"/>
    </source>
</evidence>
<dbReference type="PANTHER" id="PTHR21831">
    <property type="entry name" value="MICROTUBULE-ASSOCIATED PROTEIN 10"/>
    <property type="match status" value="1"/>
</dbReference>
<dbReference type="GO" id="GO:0031122">
    <property type="term" value="P:cytoplasmic microtubule organization"/>
    <property type="evidence" value="ECO:0007669"/>
    <property type="project" value="TreeGrafter"/>
</dbReference>
<dbReference type="InterPro" id="IPR026679">
    <property type="entry name" value="MAP10_C-term"/>
</dbReference>
<name>A0AAR2JQF1_PYGNA</name>
<feature type="compositionally biased region" description="Basic residues" evidence="1">
    <location>
        <begin position="637"/>
        <end position="646"/>
    </location>
</feature>
<feature type="compositionally biased region" description="Polar residues" evidence="1">
    <location>
        <begin position="611"/>
        <end position="622"/>
    </location>
</feature>
<feature type="compositionally biased region" description="Polar residues" evidence="1">
    <location>
        <begin position="666"/>
        <end position="690"/>
    </location>
</feature>
<feature type="region of interest" description="Disordered" evidence="1">
    <location>
        <begin position="538"/>
        <end position="723"/>
    </location>
</feature>
<feature type="region of interest" description="Disordered" evidence="1">
    <location>
        <begin position="366"/>
        <end position="425"/>
    </location>
</feature>